<dbReference type="Proteomes" id="UP001139365">
    <property type="component" value="Unassembled WGS sequence"/>
</dbReference>
<dbReference type="PRINTS" id="PR00773">
    <property type="entry name" value="GRPEPROTEIN"/>
</dbReference>
<dbReference type="EMBL" id="JALEMU010000080">
    <property type="protein sequence ID" value="MCI5755656.1"/>
    <property type="molecule type" value="Genomic_DNA"/>
</dbReference>
<evidence type="ECO:0000256" key="9">
    <source>
        <dbReference type="ARBA" id="ARBA00076414"/>
    </source>
</evidence>
<dbReference type="HAMAP" id="MF_01151">
    <property type="entry name" value="GrpE"/>
    <property type="match status" value="1"/>
</dbReference>
<name>A0AAE3JZW9_9BACT</name>
<evidence type="ECO:0000256" key="8">
    <source>
        <dbReference type="ARBA" id="ARBA00072274"/>
    </source>
</evidence>
<dbReference type="SUPFAM" id="SSF51064">
    <property type="entry name" value="Head domain of nucleotide exchange factor GrpE"/>
    <property type="match status" value="1"/>
</dbReference>
<dbReference type="InterPro" id="IPR013805">
    <property type="entry name" value="GrpE_CC"/>
</dbReference>
<keyword evidence="5 10" id="KW-0346">Stress response</keyword>
<evidence type="ECO:0000313" key="15">
    <source>
        <dbReference type="Proteomes" id="UP001139365"/>
    </source>
</evidence>
<dbReference type="AlphaFoldDB" id="A0AAE3JZW9"/>
<proteinExistence type="inferred from homology"/>
<evidence type="ECO:0000256" key="7">
    <source>
        <dbReference type="ARBA" id="ARBA00053401"/>
    </source>
</evidence>
<evidence type="ECO:0000256" key="12">
    <source>
        <dbReference type="RuleBase" id="RU004478"/>
    </source>
</evidence>
<feature type="compositionally biased region" description="Basic and acidic residues" evidence="13">
    <location>
        <begin position="49"/>
        <end position="69"/>
    </location>
</feature>
<evidence type="ECO:0000256" key="13">
    <source>
        <dbReference type="SAM" id="MobiDB-lite"/>
    </source>
</evidence>
<evidence type="ECO:0000256" key="1">
    <source>
        <dbReference type="ARBA" id="ARBA00004496"/>
    </source>
</evidence>
<dbReference type="SUPFAM" id="SSF58014">
    <property type="entry name" value="Coiled-coil domain of nucleotide exchange factor GrpE"/>
    <property type="match status" value="1"/>
</dbReference>
<dbReference type="Pfam" id="PF01025">
    <property type="entry name" value="GrpE"/>
    <property type="match status" value="1"/>
</dbReference>
<comment type="function">
    <text evidence="7 10 11">Participates actively in the response to hyperosmotic and heat shock by preventing the aggregation of stress-denatured proteins, in association with DnaK and GrpE. It is the nucleotide exchange factor for DnaK and may function as a thermosensor. Unfolded proteins bind initially to DnaJ; upon interaction with the DnaJ-bound protein, DnaK hydrolyzes its bound ATP, resulting in the formation of a stable complex. GrpE releases ADP from DnaK; ATP binding to DnaK triggers the release of the substrate protein, thus completing the reaction cycle. Several rounds of ATP-dependent interactions between DnaJ, DnaK and GrpE are required for fully efficient folding.</text>
</comment>
<dbReference type="GO" id="GO:0051087">
    <property type="term" value="F:protein-folding chaperone binding"/>
    <property type="evidence" value="ECO:0007669"/>
    <property type="project" value="InterPro"/>
</dbReference>
<comment type="subunit">
    <text evidence="3 10">Homodimer.</text>
</comment>
<dbReference type="NCBIfam" id="NF010757">
    <property type="entry name" value="PRK14160.1"/>
    <property type="match status" value="1"/>
</dbReference>
<keyword evidence="6 10" id="KW-0143">Chaperone</keyword>
<reference evidence="14 15" key="1">
    <citation type="submission" date="2022-03" db="EMBL/GenBank/DDBJ databases">
        <title>Metagenome-assembled genomes from swine fecal metagenomes.</title>
        <authorList>
            <person name="Holman D.B."/>
            <person name="Kommadath A."/>
        </authorList>
    </citation>
    <scope>NUCLEOTIDE SEQUENCE [LARGE SCALE GENOMIC DNA]</scope>
    <source>
        <strain evidence="14">SUG147</strain>
    </source>
</reference>
<evidence type="ECO:0000256" key="11">
    <source>
        <dbReference type="RuleBase" id="RU000639"/>
    </source>
</evidence>
<dbReference type="Gene3D" id="3.90.20.20">
    <property type="match status" value="1"/>
</dbReference>
<dbReference type="GO" id="GO:0005737">
    <property type="term" value="C:cytoplasm"/>
    <property type="evidence" value="ECO:0007669"/>
    <property type="project" value="UniProtKB-SubCell"/>
</dbReference>
<dbReference type="PANTHER" id="PTHR21237">
    <property type="entry name" value="GRPE PROTEIN"/>
    <property type="match status" value="1"/>
</dbReference>
<comment type="subcellular location">
    <subcellularLocation>
        <location evidence="1 10">Cytoplasm</location>
    </subcellularLocation>
</comment>
<dbReference type="CDD" id="cd00446">
    <property type="entry name" value="GrpE"/>
    <property type="match status" value="1"/>
</dbReference>
<evidence type="ECO:0000256" key="5">
    <source>
        <dbReference type="ARBA" id="ARBA00023016"/>
    </source>
</evidence>
<dbReference type="GO" id="GO:0006457">
    <property type="term" value="P:protein folding"/>
    <property type="evidence" value="ECO:0007669"/>
    <property type="project" value="InterPro"/>
</dbReference>
<protein>
    <recommendedName>
        <fullName evidence="8 10">Protein GrpE</fullName>
    </recommendedName>
    <alternativeName>
        <fullName evidence="9 10">HSP-70 cofactor</fullName>
    </alternativeName>
</protein>
<dbReference type="InterPro" id="IPR009012">
    <property type="entry name" value="GrpE_head"/>
</dbReference>
<evidence type="ECO:0000256" key="6">
    <source>
        <dbReference type="ARBA" id="ARBA00023186"/>
    </source>
</evidence>
<accession>A0AAE3JZW9</accession>
<evidence type="ECO:0000256" key="3">
    <source>
        <dbReference type="ARBA" id="ARBA00011738"/>
    </source>
</evidence>
<keyword evidence="4 10" id="KW-0963">Cytoplasm</keyword>
<gene>
    <name evidence="10 14" type="primary">grpE</name>
    <name evidence="14" type="ORF">MR241_05120</name>
</gene>
<dbReference type="Gene3D" id="2.30.22.10">
    <property type="entry name" value="Head domain of nucleotide exchange factor GrpE"/>
    <property type="match status" value="1"/>
</dbReference>
<sequence>MNEKNTGRDCGCNADIPAEDTAEMKKAPDSKPEEKKSGCCCGKGGGEAEEPKKECSKKEEKKLKEENEKLNSSLSELNDKYTRMLAEYDNFRKRAAKERDGIYGDACADILKEVLTVRDSLELATKYADESELSKGVSMTLAKFDAVLKKLGVEEFGKPGEKFDPNLHNAVLHTEDESLGENEIAEVMLKGYKKGDRIIRYAMVRVAN</sequence>
<feature type="region of interest" description="Disordered" evidence="13">
    <location>
        <begin position="21"/>
        <end position="74"/>
    </location>
</feature>
<dbReference type="InterPro" id="IPR000740">
    <property type="entry name" value="GrpE"/>
</dbReference>
<comment type="caution">
    <text evidence="14">The sequence shown here is derived from an EMBL/GenBank/DDBJ whole genome shotgun (WGS) entry which is preliminary data.</text>
</comment>
<organism evidence="14 15">
    <name type="scientific">Candidatus Colimorpha enterica</name>
    <dbReference type="NCBI Taxonomy" id="3083063"/>
    <lineage>
        <taxon>Bacteria</taxon>
        <taxon>Pseudomonadati</taxon>
        <taxon>Bacteroidota</taxon>
        <taxon>Bacteroidia</taxon>
        <taxon>Bacteroidales</taxon>
        <taxon>Candidatus Colimorpha</taxon>
    </lineage>
</organism>
<dbReference type="GO" id="GO:0042803">
    <property type="term" value="F:protein homodimerization activity"/>
    <property type="evidence" value="ECO:0007669"/>
    <property type="project" value="InterPro"/>
</dbReference>
<comment type="similarity">
    <text evidence="2 10 12">Belongs to the GrpE family.</text>
</comment>
<dbReference type="GO" id="GO:0000774">
    <property type="term" value="F:adenyl-nucleotide exchange factor activity"/>
    <property type="evidence" value="ECO:0007669"/>
    <property type="project" value="InterPro"/>
</dbReference>
<dbReference type="FunFam" id="2.30.22.10:FF:000001">
    <property type="entry name" value="Protein GrpE"/>
    <property type="match status" value="1"/>
</dbReference>
<dbReference type="PROSITE" id="PS01071">
    <property type="entry name" value="GRPE"/>
    <property type="match status" value="1"/>
</dbReference>
<dbReference type="GO" id="GO:0051082">
    <property type="term" value="F:unfolded protein binding"/>
    <property type="evidence" value="ECO:0007669"/>
    <property type="project" value="TreeGrafter"/>
</dbReference>
<feature type="compositionally biased region" description="Basic and acidic residues" evidence="13">
    <location>
        <begin position="22"/>
        <end position="37"/>
    </location>
</feature>
<evidence type="ECO:0000313" key="14">
    <source>
        <dbReference type="EMBL" id="MCI5755656.1"/>
    </source>
</evidence>
<evidence type="ECO:0000256" key="4">
    <source>
        <dbReference type="ARBA" id="ARBA00022490"/>
    </source>
</evidence>
<evidence type="ECO:0000256" key="2">
    <source>
        <dbReference type="ARBA" id="ARBA00009054"/>
    </source>
</evidence>
<dbReference type="PANTHER" id="PTHR21237:SF23">
    <property type="entry name" value="GRPE PROTEIN HOMOLOG, MITOCHONDRIAL"/>
    <property type="match status" value="1"/>
</dbReference>
<evidence type="ECO:0000256" key="10">
    <source>
        <dbReference type="HAMAP-Rule" id="MF_01151"/>
    </source>
</evidence>